<evidence type="ECO:0000313" key="1">
    <source>
        <dbReference type="EnsemblPlants" id="AET7Gv21012700.8"/>
    </source>
</evidence>
<reference evidence="1" key="4">
    <citation type="submission" date="2019-03" db="UniProtKB">
        <authorList>
            <consortium name="EnsemblPlants"/>
        </authorList>
    </citation>
    <scope>IDENTIFICATION</scope>
</reference>
<accession>A0A453SPE6</accession>
<evidence type="ECO:0000313" key="2">
    <source>
        <dbReference type="Proteomes" id="UP000015105"/>
    </source>
</evidence>
<dbReference type="Gramene" id="AET7Gv21012700.8">
    <property type="protein sequence ID" value="AET7Gv21012700.8"/>
    <property type="gene ID" value="AET7Gv21012700"/>
</dbReference>
<dbReference type="EnsemblPlants" id="AET7Gv21012700.8">
    <property type="protein sequence ID" value="AET7Gv21012700.8"/>
    <property type="gene ID" value="AET7Gv21012700"/>
</dbReference>
<reference evidence="1" key="3">
    <citation type="journal article" date="2017" name="Nature">
        <title>Genome sequence of the progenitor of the wheat D genome Aegilops tauschii.</title>
        <authorList>
            <person name="Luo M.C."/>
            <person name="Gu Y.Q."/>
            <person name="Puiu D."/>
            <person name="Wang H."/>
            <person name="Twardziok S.O."/>
            <person name="Deal K.R."/>
            <person name="Huo N."/>
            <person name="Zhu T."/>
            <person name="Wang L."/>
            <person name="Wang Y."/>
            <person name="McGuire P.E."/>
            <person name="Liu S."/>
            <person name="Long H."/>
            <person name="Ramasamy R.K."/>
            <person name="Rodriguez J.C."/>
            <person name="Van S.L."/>
            <person name="Yuan L."/>
            <person name="Wang Z."/>
            <person name="Xia Z."/>
            <person name="Xiao L."/>
            <person name="Anderson O.D."/>
            <person name="Ouyang S."/>
            <person name="Liang Y."/>
            <person name="Zimin A.V."/>
            <person name="Pertea G."/>
            <person name="Qi P."/>
            <person name="Bennetzen J.L."/>
            <person name="Dai X."/>
            <person name="Dawson M.W."/>
            <person name="Muller H.G."/>
            <person name="Kugler K."/>
            <person name="Rivarola-Duarte L."/>
            <person name="Spannagl M."/>
            <person name="Mayer K.F.X."/>
            <person name="Lu F.H."/>
            <person name="Bevan M.W."/>
            <person name="Leroy P."/>
            <person name="Li P."/>
            <person name="You F.M."/>
            <person name="Sun Q."/>
            <person name="Liu Z."/>
            <person name="Lyons E."/>
            <person name="Wicker T."/>
            <person name="Salzberg S.L."/>
            <person name="Devos K.M."/>
            <person name="Dvorak J."/>
        </authorList>
    </citation>
    <scope>NUCLEOTIDE SEQUENCE [LARGE SCALE GENOMIC DNA]</scope>
    <source>
        <strain evidence="1">cv. AL8/78</strain>
    </source>
</reference>
<proteinExistence type="predicted"/>
<reference evidence="2" key="1">
    <citation type="journal article" date="2014" name="Science">
        <title>Ancient hybridizations among the ancestral genomes of bread wheat.</title>
        <authorList>
            <consortium name="International Wheat Genome Sequencing Consortium,"/>
            <person name="Marcussen T."/>
            <person name="Sandve S.R."/>
            <person name="Heier L."/>
            <person name="Spannagl M."/>
            <person name="Pfeifer M."/>
            <person name="Jakobsen K.S."/>
            <person name="Wulff B.B."/>
            <person name="Steuernagel B."/>
            <person name="Mayer K.F."/>
            <person name="Olsen O.A."/>
        </authorList>
    </citation>
    <scope>NUCLEOTIDE SEQUENCE [LARGE SCALE GENOMIC DNA]</scope>
    <source>
        <strain evidence="2">cv. AL8/78</strain>
    </source>
</reference>
<keyword evidence="2" id="KW-1185">Reference proteome</keyword>
<reference evidence="1" key="5">
    <citation type="journal article" date="2021" name="G3 (Bethesda)">
        <title>Aegilops tauschii genome assembly Aet v5.0 features greater sequence contiguity and improved annotation.</title>
        <authorList>
            <person name="Wang L."/>
            <person name="Zhu T."/>
            <person name="Rodriguez J.C."/>
            <person name="Deal K.R."/>
            <person name="Dubcovsky J."/>
            <person name="McGuire P.E."/>
            <person name="Lux T."/>
            <person name="Spannagl M."/>
            <person name="Mayer K.F.X."/>
            <person name="Baldrich P."/>
            <person name="Meyers B.C."/>
            <person name="Huo N."/>
            <person name="Gu Y.Q."/>
            <person name="Zhou H."/>
            <person name="Devos K.M."/>
            <person name="Bennetzen J.L."/>
            <person name="Unver T."/>
            <person name="Budak H."/>
            <person name="Gulick P.J."/>
            <person name="Galiba G."/>
            <person name="Kalapos B."/>
            <person name="Nelson D.R."/>
            <person name="Li P."/>
            <person name="You F.M."/>
            <person name="Luo M.C."/>
            <person name="Dvorak J."/>
        </authorList>
    </citation>
    <scope>NUCLEOTIDE SEQUENCE [LARGE SCALE GENOMIC DNA]</scope>
    <source>
        <strain evidence="1">cv. AL8/78</strain>
    </source>
</reference>
<protein>
    <submittedName>
        <fullName evidence="1">Uncharacterized protein</fullName>
    </submittedName>
</protein>
<name>A0A453SPE6_AEGTS</name>
<dbReference type="Proteomes" id="UP000015105">
    <property type="component" value="Chromosome 7D"/>
</dbReference>
<organism evidence="1 2">
    <name type="scientific">Aegilops tauschii subsp. strangulata</name>
    <name type="common">Goatgrass</name>
    <dbReference type="NCBI Taxonomy" id="200361"/>
    <lineage>
        <taxon>Eukaryota</taxon>
        <taxon>Viridiplantae</taxon>
        <taxon>Streptophyta</taxon>
        <taxon>Embryophyta</taxon>
        <taxon>Tracheophyta</taxon>
        <taxon>Spermatophyta</taxon>
        <taxon>Magnoliopsida</taxon>
        <taxon>Liliopsida</taxon>
        <taxon>Poales</taxon>
        <taxon>Poaceae</taxon>
        <taxon>BOP clade</taxon>
        <taxon>Pooideae</taxon>
        <taxon>Triticodae</taxon>
        <taxon>Triticeae</taxon>
        <taxon>Triticinae</taxon>
        <taxon>Aegilops</taxon>
    </lineage>
</organism>
<sequence>TKCAIFDDNSVVVNQAAAPNCPVLSEDKSRVSTPVHSISAKEKSFPLFVVGVVQGSCWEGPAGGFIVLFVYLTTGSDFHSPTRFVGKSSFIFVGCFVQIQMSSGQWSENLTDIHWKSIK</sequence>
<reference evidence="2" key="2">
    <citation type="journal article" date="2017" name="Nat. Plants">
        <title>The Aegilops tauschii genome reveals multiple impacts of transposons.</title>
        <authorList>
            <person name="Zhao G."/>
            <person name="Zou C."/>
            <person name="Li K."/>
            <person name="Wang K."/>
            <person name="Li T."/>
            <person name="Gao L."/>
            <person name="Zhang X."/>
            <person name="Wang H."/>
            <person name="Yang Z."/>
            <person name="Liu X."/>
            <person name="Jiang W."/>
            <person name="Mao L."/>
            <person name="Kong X."/>
            <person name="Jiao Y."/>
            <person name="Jia J."/>
        </authorList>
    </citation>
    <scope>NUCLEOTIDE SEQUENCE [LARGE SCALE GENOMIC DNA]</scope>
    <source>
        <strain evidence="2">cv. AL8/78</strain>
    </source>
</reference>
<dbReference type="AlphaFoldDB" id="A0A453SPE6"/>